<keyword evidence="1" id="KW-1133">Transmembrane helix</keyword>
<feature type="transmembrane region" description="Helical" evidence="1">
    <location>
        <begin position="20"/>
        <end position="41"/>
    </location>
</feature>
<dbReference type="GO" id="GO:0030246">
    <property type="term" value="F:carbohydrate binding"/>
    <property type="evidence" value="ECO:0007669"/>
    <property type="project" value="InterPro"/>
</dbReference>
<evidence type="ECO:0008006" key="3">
    <source>
        <dbReference type="Google" id="ProtNLM"/>
    </source>
</evidence>
<sequence>MTQVRISAAALRHAEPGLSLPLMVLVQVLAAVAGAAVDFTVTDFSYGDVRLKVLTNRRTGENASIIENYGGCVDELFLLSSRSTLKRVLWDHGRNSSDVDANPTWKGRMLLPYANRIGNATYLFNGTRHVLPVNDVAGLNNSLHGLLWNKPMELVSSSGGAASATVKLRYRFDGSDRGFPFALRVEISYTLDAKGFWMQVDASNLDPNGWPLPYYNGWHPYFLVSDMSKAKIVLDNCTPHVHIDVETGPHFPPPRFSNMVPSGHISPWKNNNGTDAIGGNASVPAYMDDEVKALRACPGNEDGFFATRLVDPVLSDTTVLLHDQSFRYLQIFTGAKATWGADAVVLEPLSAMSDAYNNHDGLHVISAGETFSSRFGVRVE</sequence>
<evidence type="ECO:0000313" key="2">
    <source>
        <dbReference type="EMBL" id="CAD9146036.1"/>
    </source>
</evidence>
<gene>
    <name evidence="2" type="ORF">ACAT0790_LOCUS29377</name>
</gene>
<dbReference type="GO" id="GO:0016853">
    <property type="term" value="F:isomerase activity"/>
    <property type="evidence" value="ECO:0007669"/>
    <property type="project" value="InterPro"/>
</dbReference>
<dbReference type="SUPFAM" id="SSF74650">
    <property type="entry name" value="Galactose mutarotase-like"/>
    <property type="match status" value="1"/>
</dbReference>
<evidence type="ECO:0000256" key="1">
    <source>
        <dbReference type="SAM" id="Phobius"/>
    </source>
</evidence>
<dbReference type="InterPro" id="IPR008183">
    <property type="entry name" value="Aldose_1/G6P_1-epimerase"/>
</dbReference>
<reference evidence="2" key="1">
    <citation type="submission" date="2021-01" db="EMBL/GenBank/DDBJ databases">
        <authorList>
            <person name="Corre E."/>
            <person name="Pelletier E."/>
            <person name="Niang G."/>
            <person name="Scheremetjew M."/>
            <person name="Finn R."/>
            <person name="Kale V."/>
            <person name="Holt S."/>
            <person name="Cochrane G."/>
            <person name="Meng A."/>
            <person name="Brown T."/>
            <person name="Cohen L."/>
        </authorList>
    </citation>
    <scope>NUCLEOTIDE SEQUENCE</scope>
    <source>
        <strain evidence="2">OF101</strain>
    </source>
</reference>
<protein>
    <recommendedName>
        <fullName evidence="3">Aldose 1-epimerase</fullName>
    </recommendedName>
</protein>
<accession>A0A7S1QRT4</accession>
<dbReference type="GO" id="GO:0005975">
    <property type="term" value="P:carbohydrate metabolic process"/>
    <property type="evidence" value="ECO:0007669"/>
    <property type="project" value="InterPro"/>
</dbReference>
<name>A0A7S1QRT4_ALECA</name>
<keyword evidence="1" id="KW-0812">Transmembrane</keyword>
<dbReference type="InterPro" id="IPR014718">
    <property type="entry name" value="GH-type_carb-bd"/>
</dbReference>
<proteinExistence type="predicted"/>
<dbReference type="Pfam" id="PF01263">
    <property type="entry name" value="Aldose_epim"/>
    <property type="match status" value="1"/>
</dbReference>
<dbReference type="Gene3D" id="2.70.98.10">
    <property type="match status" value="1"/>
</dbReference>
<organism evidence="2">
    <name type="scientific">Alexandrium catenella</name>
    <name type="common">Red tide dinoflagellate</name>
    <name type="synonym">Gonyaulax catenella</name>
    <dbReference type="NCBI Taxonomy" id="2925"/>
    <lineage>
        <taxon>Eukaryota</taxon>
        <taxon>Sar</taxon>
        <taxon>Alveolata</taxon>
        <taxon>Dinophyceae</taxon>
        <taxon>Gonyaulacales</taxon>
        <taxon>Pyrocystaceae</taxon>
        <taxon>Alexandrium</taxon>
    </lineage>
</organism>
<dbReference type="InterPro" id="IPR011013">
    <property type="entry name" value="Gal_mutarotase_sf_dom"/>
</dbReference>
<dbReference type="EMBL" id="HBGE01048675">
    <property type="protein sequence ID" value="CAD9146036.1"/>
    <property type="molecule type" value="Transcribed_RNA"/>
</dbReference>
<keyword evidence="1" id="KW-0472">Membrane</keyword>
<dbReference type="AlphaFoldDB" id="A0A7S1QRT4"/>